<dbReference type="Pfam" id="PF04397">
    <property type="entry name" value="LytTR"/>
    <property type="match status" value="1"/>
</dbReference>
<dbReference type="PANTHER" id="PTHR37299">
    <property type="entry name" value="TRANSCRIPTIONAL REGULATOR-RELATED"/>
    <property type="match status" value="1"/>
</dbReference>
<sequence length="303" mass="34754">MNTQISTRLGRLKEVVDKPYPFVYGGWKSAVIVGLAVFLFLFTFEPLGLNRFPGNTFFYTLGFGLITIACLLFDYWLINQFMKRVKILWTVWCEILWNIFFLSTIAIGNGIYNAVVGFFFFHQDIWGALQLSNAFIVTFPVGILFAIIFALSRNAGIKVMQRDNNTVDAGTGSQTRESMDFICISSVNKKDPDVVLTADRILYIESMGNLLKIHYLSDEAKVTTRVVRNTLKNLAVLEHPDLYRCHRSFVLNRRMINQINGNSNGYMVKLMHVEDEIPVSRKYAADFIQMQNADRTSYTRQET</sequence>
<evidence type="ECO:0000259" key="2">
    <source>
        <dbReference type="PROSITE" id="PS50930"/>
    </source>
</evidence>
<keyword evidence="1" id="KW-0812">Transmembrane</keyword>
<accession>A0A644UU33</accession>
<keyword evidence="1" id="KW-0472">Membrane</keyword>
<dbReference type="PROSITE" id="PS50930">
    <property type="entry name" value="HTH_LYTTR"/>
    <property type="match status" value="1"/>
</dbReference>
<protein>
    <recommendedName>
        <fullName evidence="2">HTH LytTR-type domain-containing protein</fullName>
    </recommendedName>
</protein>
<feature type="domain" description="HTH LytTR-type" evidence="2">
    <location>
        <begin position="224"/>
        <end position="293"/>
    </location>
</feature>
<reference evidence="3" key="1">
    <citation type="submission" date="2019-08" db="EMBL/GenBank/DDBJ databases">
        <authorList>
            <person name="Kucharzyk K."/>
            <person name="Murdoch R.W."/>
            <person name="Higgins S."/>
            <person name="Loffler F."/>
        </authorList>
    </citation>
    <scope>NUCLEOTIDE SEQUENCE</scope>
</reference>
<dbReference type="GO" id="GO:0000156">
    <property type="term" value="F:phosphorelay response regulator activity"/>
    <property type="evidence" value="ECO:0007669"/>
    <property type="project" value="InterPro"/>
</dbReference>
<dbReference type="Gene3D" id="2.40.50.1020">
    <property type="entry name" value="LytTr DNA-binding domain"/>
    <property type="match status" value="1"/>
</dbReference>
<dbReference type="SMART" id="SM00850">
    <property type="entry name" value="LytTR"/>
    <property type="match status" value="1"/>
</dbReference>
<feature type="transmembrane region" description="Helical" evidence="1">
    <location>
        <begin position="99"/>
        <end position="121"/>
    </location>
</feature>
<proteinExistence type="predicted"/>
<dbReference type="AlphaFoldDB" id="A0A644UU33"/>
<evidence type="ECO:0000313" key="3">
    <source>
        <dbReference type="EMBL" id="MPL82487.1"/>
    </source>
</evidence>
<comment type="caution">
    <text evidence="3">The sequence shown here is derived from an EMBL/GenBank/DDBJ whole genome shotgun (WGS) entry which is preliminary data.</text>
</comment>
<dbReference type="GO" id="GO:0003677">
    <property type="term" value="F:DNA binding"/>
    <property type="evidence" value="ECO:0007669"/>
    <property type="project" value="InterPro"/>
</dbReference>
<feature type="transmembrane region" description="Helical" evidence="1">
    <location>
        <begin position="56"/>
        <end position="78"/>
    </location>
</feature>
<organism evidence="3">
    <name type="scientific">bioreactor metagenome</name>
    <dbReference type="NCBI Taxonomy" id="1076179"/>
    <lineage>
        <taxon>unclassified sequences</taxon>
        <taxon>metagenomes</taxon>
        <taxon>ecological metagenomes</taxon>
    </lineage>
</organism>
<feature type="transmembrane region" description="Helical" evidence="1">
    <location>
        <begin position="133"/>
        <end position="152"/>
    </location>
</feature>
<dbReference type="PANTHER" id="PTHR37299:SF1">
    <property type="entry name" value="STAGE 0 SPORULATION PROTEIN A HOMOLOG"/>
    <property type="match status" value="1"/>
</dbReference>
<name>A0A644UU33_9ZZZZ</name>
<gene>
    <name evidence="3" type="ORF">SDC9_28431</name>
</gene>
<dbReference type="InterPro" id="IPR007492">
    <property type="entry name" value="LytTR_DNA-bd_dom"/>
</dbReference>
<evidence type="ECO:0000256" key="1">
    <source>
        <dbReference type="SAM" id="Phobius"/>
    </source>
</evidence>
<keyword evidence="1" id="KW-1133">Transmembrane helix</keyword>
<feature type="transmembrane region" description="Helical" evidence="1">
    <location>
        <begin position="21"/>
        <end position="44"/>
    </location>
</feature>
<dbReference type="InterPro" id="IPR046947">
    <property type="entry name" value="LytR-like"/>
</dbReference>
<dbReference type="EMBL" id="VSSQ01000163">
    <property type="protein sequence ID" value="MPL82487.1"/>
    <property type="molecule type" value="Genomic_DNA"/>
</dbReference>